<gene>
    <name evidence="2" type="ORF">CEUTPL_LOCUS10976</name>
</gene>
<feature type="chain" id="PRO_5040348778" evidence="1">
    <location>
        <begin position="20"/>
        <end position="139"/>
    </location>
</feature>
<dbReference type="AlphaFoldDB" id="A0A9N9MX83"/>
<keyword evidence="3" id="KW-1185">Reference proteome</keyword>
<feature type="signal peptide" evidence="1">
    <location>
        <begin position="1"/>
        <end position="19"/>
    </location>
</feature>
<evidence type="ECO:0000256" key="1">
    <source>
        <dbReference type="SAM" id="SignalP"/>
    </source>
</evidence>
<dbReference type="EMBL" id="OU892282">
    <property type="protein sequence ID" value="CAG9770524.1"/>
    <property type="molecule type" value="Genomic_DNA"/>
</dbReference>
<evidence type="ECO:0000313" key="2">
    <source>
        <dbReference type="EMBL" id="CAG9770524.1"/>
    </source>
</evidence>
<proteinExistence type="predicted"/>
<dbReference type="OrthoDB" id="6774102at2759"/>
<protein>
    <submittedName>
        <fullName evidence="2">Uncharacterized protein</fullName>
    </submittedName>
</protein>
<evidence type="ECO:0000313" key="3">
    <source>
        <dbReference type="Proteomes" id="UP001152799"/>
    </source>
</evidence>
<keyword evidence="1" id="KW-0732">Signal</keyword>
<name>A0A9N9MX83_9CUCU</name>
<sequence>MNFLFVFALLLSVAAAAFSQQPVTPRREDAVPVITRKVARVIINRNPPVVATKFVIFFASLLGLTYAGYLGEPLGYHAPLVAAPIIKTVVPVATSYQNIVQISAAPVPIVVKAAPVSYAHAPAIVKGPLLAAPLPYSYH</sequence>
<organism evidence="2 3">
    <name type="scientific">Ceutorhynchus assimilis</name>
    <name type="common">cabbage seed weevil</name>
    <dbReference type="NCBI Taxonomy" id="467358"/>
    <lineage>
        <taxon>Eukaryota</taxon>
        <taxon>Metazoa</taxon>
        <taxon>Ecdysozoa</taxon>
        <taxon>Arthropoda</taxon>
        <taxon>Hexapoda</taxon>
        <taxon>Insecta</taxon>
        <taxon>Pterygota</taxon>
        <taxon>Neoptera</taxon>
        <taxon>Endopterygota</taxon>
        <taxon>Coleoptera</taxon>
        <taxon>Polyphaga</taxon>
        <taxon>Cucujiformia</taxon>
        <taxon>Curculionidae</taxon>
        <taxon>Ceutorhynchinae</taxon>
        <taxon>Ceutorhynchus</taxon>
    </lineage>
</organism>
<reference evidence="2" key="1">
    <citation type="submission" date="2022-01" db="EMBL/GenBank/DDBJ databases">
        <authorList>
            <person name="King R."/>
        </authorList>
    </citation>
    <scope>NUCLEOTIDE SEQUENCE</scope>
</reference>
<dbReference type="Proteomes" id="UP001152799">
    <property type="component" value="Chromosome 6"/>
</dbReference>
<accession>A0A9N9MX83</accession>